<dbReference type="PANTHER" id="PTHR38797">
    <property type="entry name" value="NUCLEAR PORE COMPLEX PROTEIN NUP85-RELATED"/>
    <property type="match status" value="1"/>
</dbReference>
<protein>
    <submittedName>
        <fullName evidence="1">Uncharacterized protein</fullName>
    </submittedName>
</protein>
<dbReference type="Pfam" id="PF12311">
    <property type="entry name" value="DUF3632"/>
    <property type="match status" value="1"/>
</dbReference>
<dbReference type="PANTHER" id="PTHR38797:SF4">
    <property type="entry name" value="NUCLEAR PORE COMPLEX PROTEIN NUP85"/>
    <property type="match status" value="1"/>
</dbReference>
<evidence type="ECO:0000313" key="1">
    <source>
        <dbReference type="EMBL" id="SLM41003.1"/>
    </source>
</evidence>
<sequence length="278" mass="31644">MSSLDLKLSDPIGLSLSDKTLDVLRDFLQPKTALTLKSNARSILDLLPEKGPLSSDIWLVGDVCFELAVQIPYYHPSQLKLAALLEYLGKSTQLGQILASKDMITGQYHWFQVLEGSLRRLTDSQPDPEDPSEHINSHAFAANLFERRIFTTDILWAIWALRDAHENPQDEKGRIRDGHVSAAAQWILWYGQSFFKHVLFPGEVSSDDLRSWSPGPLYHGEAHLSLHRWHFWRGRFSAVVSGKTGWEKWYSQECKTLAAKAAEMMDSLEKNMTFEDSD</sequence>
<keyword evidence="2" id="KW-1185">Reference proteome</keyword>
<organism evidence="1 2">
    <name type="scientific">Lasallia pustulata</name>
    <dbReference type="NCBI Taxonomy" id="136370"/>
    <lineage>
        <taxon>Eukaryota</taxon>
        <taxon>Fungi</taxon>
        <taxon>Dikarya</taxon>
        <taxon>Ascomycota</taxon>
        <taxon>Pezizomycotina</taxon>
        <taxon>Lecanoromycetes</taxon>
        <taxon>OSLEUM clade</taxon>
        <taxon>Umbilicariomycetidae</taxon>
        <taxon>Umbilicariales</taxon>
        <taxon>Umbilicariaceae</taxon>
        <taxon>Lasallia</taxon>
    </lineage>
</organism>
<accession>A0A1W5DCT5</accession>
<dbReference type="InterPro" id="IPR053204">
    <property type="entry name" value="Oxopyrrolidines_Biosynth-assoc"/>
</dbReference>
<dbReference type="Proteomes" id="UP000192927">
    <property type="component" value="Unassembled WGS sequence"/>
</dbReference>
<proteinExistence type="predicted"/>
<reference evidence="2" key="1">
    <citation type="submission" date="2017-03" db="EMBL/GenBank/DDBJ databases">
        <authorList>
            <person name="Sharma R."/>
            <person name="Thines M."/>
        </authorList>
    </citation>
    <scope>NUCLEOTIDE SEQUENCE [LARGE SCALE GENOMIC DNA]</scope>
</reference>
<name>A0A1W5DCT5_9LECA</name>
<dbReference type="InterPro" id="IPR022085">
    <property type="entry name" value="OpdG"/>
</dbReference>
<dbReference type="AlphaFoldDB" id="A0A1W5DCT5"/>
<evidence type="ECO:0000313" key="2">
    <source>
        <dbReference type="Proteomes" id="UP000192927"/>
    </source>
</evidence>
<dbReference type="EMBL" id="FWEW01003753">
    <property type="protein sequence ID" value="SLM41003.1"/>
    <property type="molecule type" value="Genomic_DNA"/>
</dbReference>